<gene>
    <name evidence="1" type="ORF">RF11_05855</name>
</gene>
<proteinExistence type="predicted"/>
<organism evidence="1 2">
    <name type="scientific">Thelohanellus kitauei</name>
    <name type="common">Myxosporean</name>
    <dbReference type="NCBI Taxonomy" id="669202"/>
    <lineage>
        <taxon>Eukaryota</taxon>
        <taxon>Metazoa</taxon>
        <taxon>Cnidaria</taxon>
        <taxon>Myxozoa</taxon>
        <taxon>Myxosporea</taxon>
        <taxon>Bivalvulida</taxon>
        <taxon>Platysporina</taxon>
        <taxon>Myxobolidae</taxon>
        <taxon>Thelohanellus</taxon>
    </lineage>
</organism>
<sequence>MNGVGLDRTVSLKDQYTDTTVPTGSEPAIDLHHGNLTVITHNPKPPIRPVAVPVVSPEPYYAGDPLGTPLSLTIEPHSCYGKLKAYRCFNLSSSDLSVM</sequence>
<name>A0A0C2I7G0_THEKT</name>
<evidence type="ECO:0000313" key="2">
    <source>
        <dbReference type="Proteomes" id="UP000031668"/>
    </source>
</evidence>
<dbReference type="Proteomes" id="UP000031668">
    <property type="component" value="Unassembled WGS sequence"/>
</dbReference>
<protein>
    <submittedName>
        <fullName evidence="1">Uncharacterized protein</fullName>
    </submittedName>
</protein>
<comment type="caution">
    <text evidence="1">The sequence shown here is derived from an EMBL/GenBank/DDBJ whole genome shotgun (WGS) entry which is preliminary data.</text>
</comment>
<evidence type="ECO:0000313" key="1">
    <source>
        <dbReference type="EMBL" id="KII61133.1"/>
    </source>
</evidence>
<dbReference type="EMBL" id="JWZT01005379">
    <property type="protein sequence ID" value="KII61133.1"/>
    <property type="molecule type" value="Genomic_DNA"/>
</dbReference>
<keyword evidence="2" id="KW-1185">Reference proteome</keyword>
<dbReference type="AlphaFoldDB" id="A0A0C2I7G0"/>
<reference evidence="1 2" key="1">
    <citation type="journal article" date="2014" name="Genome Biol. Evol.">
        <title>The genome of the myxosporean Thelohanellus kitauei shows adaptations to nutrient acquisition within its fish host.</title>
        <authorList>
            <person name="Yang Y."/>
            <person name="Xiong J."/>
            <person name="Zhou Z."/>
            <person name="Huo F."/>
            <person name="Miao W."/>
            <person name="Ran C."/>
            <person name="Liu Y."/>
            <person name="Zhang J."/>
            <person name="Feng J."/>
            <person name="Wang M."/>
            <person name="Wang M."/>
            <person name="Wang L."/>
            <person name="Yao B."/>
        </authorList>
    </citation>
    <scope>NUCLEOTIDE SEQUENCE [LARGE SCALE GENOMIC DNA]</scope>
    <source>
        <strain evidence="1">Wuqing</strain>
    </source>
</reference>
<accession>A0A0C2I7G0</accession>